<evidence type="ECO:0000313" key="2">
    <source>
        <dbReference type="EMBL" id="ASR48067.1"/>
    </source>
</evidence>
<dbReference type="Proteomes" id="UP000214666">
    <property type="component" value="Chromosome"/>
</dbReference>
<dbReference type="InterPro" id="IPR036237">
    <property type="entry name" value="Xyl_isomerase-like_sf"/>
</dbReference>
<dbReference type="InterPro" id="IPR050312">
    <property type="entry name" value="IolE/XylAMocC-like"/>
</dbReference>
<dbReference type="RefSeq" id="WP_094155528.1">
    <property type="nucleotide sequence ID" value="NZ_CP020028.1"/>
</dbReference>
<organism evidence="2 3">
    <name type="scientific">Paenibacillus kribbensis</name>
    <dbReference type="NCBI Taxonomy" id="172713"/>
    <lineage>
        <taxon>Bacteria</taxon>
        <taxon>Bacillati</taxon>
        <taxon>Bacillota</taxon>
        <taxon>Bacilli</taxon>
        <taxon>Bacillales</taxon>
        <taxon>Paenibacillaceae</taxon>
        <taxon>Paenibacillus</taxon>
    </lineage>
</organism>
<dbReference type="KEGG" id="pkb:B4V02_15870"/>
<dbReference type="GO" id="GO:0016853">
    <property type="term" value="F:isomerase activity"/>
    <property type="evidence" value="ECO:0007669"/>
    <property type="project" value="UniProtKB-KW"/>
</dbReference>
<dbReference type="Pfam" id="PF01261">
    <property type="entry name" value="AP_endonuc_2"/>
    <property type="match status" value="1"/>
</dbReference>
<dbReference type="Gene3D" id="3.20.20.150">
    <property type="entry name" value="Divalent-metal-dependent TIM barrel enzymes"/>
    <property type="match status" value="1"/>
</dbReference>
<protein>
    <submittedName>
        <fullName evidence="2">Xylose isomerase</fullName>
    </submittedName>
</protein>
<evidence type="ECO:0000259" key="1">
    <source>
        <dbReference type="Pfam" id="PF01261"/>
    </source>
</evidence>
<reference evidence="2 3" key="1">
    <citation type="submission" date="2017-03" db="EMBL/GenBank/DDBJ databases">
        <title>Complete genome sequence of Paenibacillus Kribbensis producing bioflocculants.</title>
        <authorList>
            <person name="Lee H.-G."/>
            <person name="Oh H.-M."/>
        </authorList>
    </citation>
    <scope>NUCLEOTIDE SEQUENCE [LARGE SCALE GENOMIC DNA]</scope>
    <source>
        <strain evidence="2 3">AM49</strain>
    </source>
</reference>
<gene>
    <name evidence="2" type="ORF">B4V02_15870</name>
</gene>
<name>A0A222WNI0_9BACL</name>
<sequence>MMIMKAKGEYSFSTCWNIKKHTVGRELIEEIRELGFSRVELNYNITREMLTTIEPMIERGEIGISSVHNTFPHTPDPDYGTDSVLLGFDDEAKRKRAIELLVQSAEYAHRYGAKAVVVHPGEVPFPYDISEELAGIYREQGRDSAAYQTLWTQMLERRNSLSGHYAKRIRDSLEEVCDRITSKGYDVAIGIETRSRCYQMPTLQEAKTIIDGLKGAPVNLWYDIGHGMIMDRMGLYDNAKEANEMIDYILGVHIHETIGLSDHWCPYIHSGDLEFFDRFVNIIRQAPIKVYELKAACQPEDIERSHELLTGKIARLETQG</sequence>
<dbReference type="SUPFAM" id="SSF51658">
    <property type="entry name" value="Xylose isomerase-like"/>
    <property type="match status" value="1"/>
</dbReference>
<dbReference type="PANTHER" id="PTHR12110">
    <property type="entry name" value="HYDROXYPYRUVATE ISOMERASE"/>
    <property type="match status" value="1"/>
</dbReference>
<keyword evidence="3" id="KW-1185">Reference proteome</keyword>
<accession>A0A222WNI0</accession>
<feature type="domain" description="Xylose isomerase-like TIM barrel" evidence="1">
    <location>
        <begin position="29"/>
        <end position="264"/>
    </location>
</feature>
<dbReference type="InterPro" id="IPR013022">
    <property type="entry name" value="Xyl_isomerase-like_TIM-brl"/>
</dbReference>
<proteinExistence type="predicted"/>
<dbReference type="EMBL" id="CP020028">
    <property type="protein sequence ID" value="ASR48067.1"/>
    <property type="molecule type" value="Genomic_DNA"/>
</dbReference>
<dbReference type="OrthoDB" id="186629at2"/>
<evidence type="ECO:0000313" key="3">
    <source>
        <dbReference type="Proteomes" id="UP000214666"/>
    </source>
</evidence>
<dbReference type="AlphaFoldDB" id="A0A222WNI0"/>
<keyword evidence="2" id="KW-0413">Isomerase</keyword>
<dbReference type="STRING" id="172713.GCA_001705305_01934"/>